<evidence type="ECO:0000313" key="3">
    <source>
        <dbReference type="Proteomes" id="UP000422648"/>
    </source>
</evidence>
<protein>
    <submittedName>
        <fullName evidence="2">Uncharacterized protein</fullName>
    </submittedName>
</protein>
<dbReference type="GeneID" id="55803099"/>
<dbReference type="EMBL" id="AP019524">
    <property type="protein sequence ID" value="BBI90686.1"/>
    <property type="molecule type" value="Genomic_DNA"/>
</dbReference>
<keyword evidence="3" id="KW-1185">Reference proteome</keyword>
<evidence type="ECO:0000256" key="1">
    <source>
        <dbReference type="SAM" id="MobiDB-lite"/>
    </source>
</evidence>
<feature type="compositionally biased region" description="Basic and acidic residues" evidence="1">
    <location>
        <begin position="209"/>
        <end position="230"/>
    </location>
</feature>
<proteinExistence type="predicted"/>
<dbReference type="KEGG" id="vg:55803099"/>
<feature type="region of interest" description="Disordered" evidence="1">
    <location>
        <begin position="205"/>
        <end position="230"/>
    </location>
</feature>
<dbReference type="Proteomes" id="UP000422648">
    <property type="component" value="Segment"/>
</dbReference>
<dbReference type="RefSeq" id="YP_009873978.1">
    <property type="nucleotide sequence ID" value="NC_049340.1"/>
</dbReference>
<name>A0A5S9HXY7_9CAUD</name>
<sequence>MSDWNDETPDDFTGGDLQYLESYKEMEVDNTFINIGIDATNLVTELCNMYLKNDLISNEDHVKAIASIEITQLTSAMMAVRSVEHALQTLMRQLDAGGYVNENIFEQINTLSKTSMDLTIKATHYVRSLPEYLKFTATEMKEQGLMKAVEIVQDASDISSLSASDEDSGTYGNNTSGPIVGTRALMLQIRDEENNLPELIANAEEEQKELERENLKMDDESDFGHIETDE</sequence>
<organism evidence="2 3">
    <name type="scientific">Tenacibaculum phage PTm1</name>
    <dbReference type="NCBI Taxonomy" id="2547425"/>
    <lineage>
        <taxon>Viruses</taxon>
        <taxon>Duplodnaviria</taxon>
        <taxon>Heunggongvirae</taxon>
        <taxon>Uroviricota</taxon>
        <taxon>Caudoviricetes</taxon>
        <taxon>Shirahamavirus</taxon>
        <taxon>Shirahamavirus PTm1</taxon>
    </lineage>
</organism>
<reference evidence="2 3" key="1">
    <citation type="journal article" date="2019" name="Arch. Virol.">
        <title>A novel jumbo Tenacibaculum maritimum lytic phage with head-fiber-like appendages.</title>
        <authorList>
            <person name="Kawato Y."/>
            <person name="Istiqomah I."/>
            <person name="Gaafar A.Y."/>
            <person name="Hanaoka M."/>
            <person name="Ishimaru K."/>
            <person name="Yasuike M."/>
            <person name="Nishiki I."/>
            <person name="Nakamura Y."/>
            <person name="Fujiwara A."/>
            <person name="Nakai T."/>
        </authorList>
    </citation>
    <scope>NUCLEOTIDE SEQUENCE [LARGE SCALE GENOMIC DNA]</scope>
    <source>
        <strain evidence="2 3">PTm1</strain>
    </source>
</reference>
<evidence type="ECO:0000313" key="2">
    <source>
        <dbReference type="EMBL" id="BBI90686.1"/>
    </source>
</evidence>
<accession>A0A5S9HXY7</accession>